<accession>A0A3G4ZKI8</accession>
<sequence>MSNIQPKINVFIINDANGWNNINNFSLRDINIYLITKDLDIQNNKTLDLTNSVIIGVVDDAEIEPIPVIDNCHTYYIPPNVSVSPILPGYFIKNRNNTNILPELKGYKCYVRFINFSNPLFNVIDTSTTGFLKFTSQNDITTTTNGAILASVVLINSIIKSISLECNHNIFIKFFGQNFIGNGLFIGYNRGVVIDSELQVKNAKSITVIGAIIGGFVGINDVNGVIENCHSIIKNNAEVHLISVTDFINGGFIGLNESVVSNCTLNMCNNKKINIISKLEDGQTDYGNPICAGFVGYELNGQTINNNLNITNNDVIEFDSALTASGFGAGGGGNIIHNNSLFKHNKLIKIISKNTIVSDFAYADGFVTALNINTLIVNNVSRFIDNDTIEIKGKNATNFISNNANNAPYNKSYIKCNKFFDVISR</sequence>
<reference evidence="1" key="1">
    <citation type="submission" date="2018-10" db="EMBL/GenBank/DDBJ databases">
        <title>Hidden diversity of soil giant viruses.</title>
        <authorList>
            <person name="Schulz F."/>
            <person name="Alteio L."/>
            <person name="Goudeau D."/>
            <person name="Ryan E.M."/>
            <person name="Malmstrom R.R."/>
            <person name="Blanchard J."/>
            <person name="Woyke T."/>
        </authorList>
    </citation>
    <scope>NUCLEOTIDE SEQUENCE</scope>
    <source>
        <strain evidence="1">TEV1</strain>
    </source>
</reference>
<evidence type="ECO:0000313" key="1">
    <source>
        <dbReference type="EMBL" id="AYV75356.1"/>
    </source>
</evidence>
<name>A0A3G4ZKI8_9VIRU</name>
<gene>
    <name evidence="1" type="ORF">Terrestrivirus1_230</name>
</gene>
<proteinExistence type="predicted"/>
<organism evidence="1">
    <name type="scientific">Terrestrivirus sp</name>
    <dbReference type="NCBI Taxonomy" id="2487775"/>
    <lineage>
        <taxon>Viruses</taxon>
        <taxon>Varidnaviria</taxon>
        <taxon>Bamfordvirae</taxon>
        <taxon>Nucleocytoviricota</taxon>
        <taxon>Megaviricetes</taxon>
        <taxon>Imitervirales</taxon>
        <taxon>Mimiviridae</taxon>
        <taxon>Klosneuvirinae</taxon>
    </lineage>
</organism>
<protein>
    <submittedName>
        <fullName evidence="1">Uncharacterized protein</fullName>
    </submittedName>
</protein>
<dbReference type="EMBL" id="MK071979">
    <property type="protein sequence ID" value="AYV75356.1"/>
    <property type="molecule type" value="Genomic_DNA"/>
</dbReference>